<sequence>MKTIRLFLLSTIISTSICAQVRLPRLISDNMVLQRETQLNLWGWATAGENITISFAGKQYETVTPADGHWRVAIPPMEAGGPYDIRIDASNHLTIKNVLIGDVWLCSGQSNMELPMARLKDKYPAVIAAAANPHIRAFNVATRMNWQQPQEDLESGAWMPADPESVLQFSGVGYFFAKALYEKYHIPIGIIRAATGGSTAEAWLSDEALQQFPAIYNSLKLRDQRYLDSVRKADQQASDNWYSNLWWQDKGIQAPVRWADSNYHPQDWKTMNIPAYWHDEGLKNIHGVVWFRKTIQVPAKMAGQAARLFLGNMVDRDSVYLNGQLVGATQYQYPPRKYPIAAGMLKEGANTIVIRLINYSGKGGFYPDKSYQLFTATDTIDLKGPWQYQLGAAADPIPPTMTFYTQPLGLYNGMIAPLLPYAIKGVIWYQGEANSDRAAEYAQLLPALIKDWRIKWAGMHPMRNFPFLYAQLTSYMPVHPQPTNSNWALLREAQLKTLSVPNTAMAVTTDIGEWNDIHPLNKEDVGKRLALAARKLAYHDSLLVSSGPLYKSMTIKGNKIILQFTNTGAGLTAKGGPLKHFAIAAADGKFRWAHAEIKGNTVVVWHESVSKPVAVRYAWADSPLDANLYNKEGLPASPFRTDDFPAIP</sequence>
<dbReference type="RefSeq" id="WP_247808876.1">
    <property type="nucleotide sequence ID" value="NZ_CP095855.1"/>
</dbReference>
<dbReference type="Proteomes" id="UP000830198">
    <property type="component" value="Chromosome"/>
</dbReference>
<keyword evidence="4" id="KW-1185">Reference proteome</keyword>
<dbReference type="EMBL" id="CP095855">
    <property type="protein sequence ID" value="UPK66666.1"/>
    <property type="molecule type" value="Genomic_DNA"/>
</dbReference>
<dbReference type="PANTHER" id="PTHR22901:SF0">
    <property type="entry name" value="SIALATE O-ACETYLESTERASE"/>
    <property type="match status" value="1"/>
</dbReference>
<name>A0ABY4HSE2_CHIFI</name>
<dbReference type="Pfam" id="PF03629">
    <property type="entry name" value="SASA"/>
    <property type="match status" value="2"/>
</dbReference>
<feature type="domain" description="Sialate O-acetylesterase" evidence="2">
    <location>
        <begin position="422"/>
        <end position="531"/>
    </location>
</feature>
<keyword evidence="1" id="KW-0378">Hydrolase</keyword>
<evidence type="ECO:0000259" key="2">
    <source>
        <dbReference type="Pfam" id="PF03629"/>
    </source>
</evidence>
<reference evidence="3 4" key="1">
    <citation type="submission" date="2022-04" db="EMBL/GenBank/DDBJ databases">
        <title>The arsenic-methylating capacity of Chitinophaga filiformis YT5 during chitin decomposition.</title>
        <authorList>
            <person name="Chen G."/>
            <person name="Liang Y."/>
        </authorList>
    </citation>
    <scope>NUCLEOTIDE SEQUENCE [LARGE SCALE GENOMIC DNA]</scope>
    <source>
        <strain evidence="3 4">YT5</strain>
    </source>
</reference>
<dbReference type="InterPro" id="IPR005181">
    <property type="entry name" value="SASA"/>
</dbReference>
<accession>A0ABY4HSE2</accession>
<proteinExistence type="predicted"/>
<dbReference type="InterPro" id="IPR036514">
    <property type="entry name" value="SGNH_hydro_sf"/>
</dbReference>
<evidence type="ECO:0000313" key="3">
    <source>
        <dbReference type="EMBL" id="UPK66666.1"/>
    </source>
</evidence>
<gene>
    <name evidence="3" type="ORF">MYF79_17140</name>
</gene>
<dbReference type="InterPro" id="IPR008979">
    <property type="entry name" value="Galactose-bd-like_sf"/>
</dbReference>
<dbReference type="SUPFAM" id="SSF52266">
    <property type="entry name" value="SGNH hydrolase"/>
    <property type="match status" value="1"/>
</dbReference>
<dbReference type="SUPFAM" id="SSF49785">
    <property type="entry name" value="Galactose-binding domain-like"/>
    <property type="match status" value="1"/>
</dbReference>
<evidence type="ECO:0000313" key="4">
    <source>
        <dbReference type="Proteomes" id="UP000830198"/>
    </source>
</evidence>
<dbReference type="Gene3D" id="3.40.50.1110">
    <property type="entry name" value="SGNH hydrolase"/>
    <property type="match status" value="2"/>
</dbReference>
<organism evidence="3 4">
    <name type="scientific">Chitinophaga filiformis</name>
    <name type="common">Myxococcus filiformis</name>
    <name type="synonym">Flexibacter filiformis</name>
    <dbReference type="NCBI Taxonomy" id="104663"/>
    <lineage>
        <taxon>Bacteria</taxon>
        <taxon>Pseudomonadati</taxon>
        <taxon>Bacteroidota</taxon>
        <taxon>Chitinophagia</taxon>
        <taxon>Chitinophagales</taxon>
        <taxon>Chitinophagaceae</taxon>
        <taxon>Chitinophaga</taxon>
    </lineage>
</organism>
<protein>
    <submittedName>
        <fullName evidence="3">Sialate O-acetylesterase</fullName>
    </submittedName>
</protein>
<feature type="domain" description="Sialate O-acetylesterase" evidence="2">
    <location>
        <begin position="102"/>
        <end position="248"/>
    </location>
</feature>
<evidence type="ECO:0000256" key="1">
    <source>
        <dbReference type="ARBA" id="ARBA00022801"/>
    </source>
</evidence>
<dbReference type="InterPro" id="IPR039329">
    <property type="entry name" value="SIAE"/>
</dbReference>
<dbReference type="PANTHER" id="PTHR22901">
    <property type="entry name" value="SIALATE O-ACETYLESTERASE"/>
    <property type="match status" value="1"/>
</dbReference>